<dbReference type="GO" id="GO:0009431">
    <property type="term" value="C:bacterial-type flagellum basal body, MS ring"/>
    <property type="evidence" value="ECO:0007669"/>
    <property type="project" value="InterPro"/>
</dbReference>
<sequence length="538" mass="59181">MELEIMPEQVQKILTKITDWWKKFTTKQRILLGSIVAVIILALVILAVVVGKPNMVTLIECSSTAQAGEVKDLLDNDGSISYQMSDDGLTFYVDEKDNAAASILLGQNGVPTEGFSIDNVFSGGFSSTEADKTKKYKLYLENYFADQLETLSNVESASVTLDIPNDDGTILAREQDSYAAVILTLNSDMSDEQAQGLAQYIATQLGNDTTDNVLILDSNSNVLFSGGDSDSSIGTASSQLSLKTKTENLLKSEVKDVLVGSGLYDHAEVAAKLDMNFDAYRETERQYSAPDGQTNGMIDEQSNYESNSVGGAAATPGTDSNDDTSYVIEDNNYTESTITDTTTKYQNNEKVTDRTAATGTINYDTSSIAIVVKNYVIYDEDTLRTSGALDNMTFDEYIAANSDPVKTTVDQDNYTMIANATGFPEANISIIAYDEPIFQYSSGGRTLSDYLQIILAVLILLLLGYVVFRSTRKEKQAEMEEELSVESLLESTKENQEPLEDIGYNEKSETRLLIEKFVEEKPEAAASLLRNWLNEEWE</sequence>
<evidence type="ECO:0000256" key="8">
    <source>
        <dbReference type="ARBA" id="ARBA00023143"/>
    </source>
</evidence>
<keyword evidence="5 10" id="KW-0812">Transmembrane</keyword>
<dbReference type="NCBIfam" id="TIGR00206">
    <property type="entry name" value="fliF"/>
    <property type="match status" value="1"/>
</dbReference>
<comment type="similarity">
    <text evidence="3">Belongs to the FliF family.</text>
</comment>
<dbReference type="AlphaFoldDB" id="A0A395VD16"/>
<comment type="caution">
    <text evidence="13">The sequence shown here is derived from an EMBL/GenBank/DDBJ whole genome shotgun (WGS) entry which is preliminary data.</text>
</comment>
<keyword evidence="6 10" id="KW-1133">Transmembrane helix</keyword>
<evidence type="ECO:0000259" key="11">
    <source>
        <dbReference type="Pfam" id="PF01514"/>
    </source>
</evidence>
<name>A0A395VD16_9FIRM</name>
<dbReference type="InterPro" id="IPR043427">
    <property type="entry name" value="YscJ/FliF"/>
</dbReference>
<evidence type="ECO:0000256" key="10">
    <source>
        <dbReference type="SAM" id="Phobius"/>
    </source>
</evidence>
<dbReference type="GO" id="GO:0071973">
    <property type="term" value="P:bacterial-type flagellum-dependent cell motility"/>
    <property type="evidence" value="ECO:0007669"/>
    <property type="project" value="InterPro"/>
</dbReference>
<evidence type="ECO:0000313" key="13">
    <source>
        <dbReference type="EMBL" id="RGS42254.1"/>
    </source>
</evidence>
<evidence type="ECO:0000256" key="1">
    <source>
        <dbReference type="ARBA" id="ARBA00004117"/>
    </source>
</evidence>
<protein>
    <submittedName>
        <fullName evidence="13">Flagellar M-ring protein FliF</fullName>
    </submittedName>
</protein>
<feature type="region of interest" description="Disordered" evidence="9">
    <location>
        <begin position="288"/>
        <end position="323"/>
    </location>
</feature>
<accession>A0A395VD16</accession>
<evidence type="ECO:0000256" key="2">
    <source>
        <dbReference type="ARBA" id="ARBA00004651"/>
    </source>
</evidence>
<keyword evidence="7 10" id="KW-0472">Membrane</keyword>
<dbReference type="EMBL" id="QRVL01000001">
    <property type="protein sequence ID" value="RGS42254.1"/>
    <property type="molecule type" value="Genomic_DNA"/>
</dbReference>
<dbReference type="GO" id="GO:0005886">
    <property type="term" value="C:plasma membrane"/>
    <property type="evidence" value="ECO:0007669"/>
    <property type="project" value="UniProtKB-SubCell"/>
</dbReference>
<gene>
    <name evidence="13" type="primary">fliF</name>
    <name evidence="13" type="ORF">DWX93_02670</name>
</gene>
<dbReference type="Gene3D" id="3.30.300.30">
    <property type="match status" value="1"/>
</dbReference>
<comment type="subcellular location">
    <subcellularLocation>
        <location evidence="1">Bacterial flagellum basal body</location>
    </subcellularLocation>
    <subcellularLocation>
        <location evidence="2">Cell membrane</location>
        <topology evidence="2">Multi-pass membrane protein</topology>
    </subcellularLocation>
</comment>
<dbReference type="RefSeq" id="WP_118096538.1">
    <property type="nucleotide sequence ID" value="NZ_CAKMUY010000017.1"/>
</dbReference>
<dbReference type="Pfam" id="PF08345">
    <property type="entry name" value="YscJ_FliF_C"/>
    <property type="match status" value="1"/>
</dbReference>
<dbReference type="InterPro" id="IPR045851">
    <property type="entry name" value="AMP-bd_C_sf"/>
</dbReference>
<organism evidence="13 14">
    <name type="scientific">Roseburia hominis</name>
    <dbReference type="NCBI Taxonomy" id="301301"/>
    <lineage>
        <taxon>Bacteria</taxon>
        <taxon>Bacillati</taxon>
        <taxon>Bacillota</taxon>
        <taxon>Clostridia</taxon>
        <taxon>Lachnospirales</taxon>
        <taxon>Lachnospiraceae</taxon>
        <taxon>Roseburia</taxon>
    </lineage>
</organism>
<dbReference type="GO" id="GO:0003774">
    <property type="term" value="F:cytoskeletal motor activity"/>
    <property type="evidence" value="ECO:0007669"/>
    <property type="project" value="InterPro"/>
</dbReference>
<keyword evidence="13" id="KW-0966">Cell projection</keyword>
<keyword evidence="4" id="KW-1003">Cell membrane</keyword>
<evidence type="ECO:0000259" key="12">
    <source>
        <dbReference type="Pfam" id="PF08345"/>
    </source>
</evidence>
<evidence type="ECO:0000256" key="4">
    <source>
        <dbReference type="ARBA" id="ARBA00022475"/>
    </source>
</evidence>
<dbReference type="PANTHER" id="PTHR30046">
    <property type="entry name" value="FLAGELLAR M-RING PROTEIN"/>
    <property type="match status" value="1"/>
</dbReference>
<keyword evidence="13" id="KW-0969">Cilium</keyword>
<dbReference type="InterPro" id="IPR006182">
    <property type="entry name" value="FliF_N_dom"/>
</dbReference>
<feature type="domain" description="Flagellar M-ring N-terminal" evidence="11">
    <location>
        <begin position="51"/>
        <end position="224"/>
    </location>
</feature>
<dbReference type="PANTHER" id="PTHR30046:SF0">
    <property type="entry name" value="FLAGELLAR M-RING PROTEIN"/>
    <property type="match status" value="1"/>
</dbReference>
<feature type="compositionally biased region" description="Polar residues" evidence="9">
    <location>
        <begin position="291"/>
        <end position="309"/>
    </location>
</feature>
<dbReference type="Pfam" id="PF01514">
    <property type="entry name" value="YscJ_FliF"/>
    <property type="match status" value="1"/>
</dbReference>
<evidence type="ECO:0000256" key="3">
    <source>
        <dbReference type="ARBA" id="ARBA00007971"/>
    </source>
</evidence>
<evidence type="ECO:0000256" key="6">
    <source>
        <dbReference type="ARBA" id="ARBA00022989"/>
    </source>
</evidence>
<feature type="domain" description="Flagellar M-ring C-terminal" evidence="12">
    <location>
        <begin position="265"/>
        <end position="423"/>
    </location>
</feature>
<reference evidence="13 14" key="1">
    <citation type="submission" date="2018-08" db="EMBL/GenBank/DDBJ databases">
        <title>A genome reference for cultivated species of the human gut microbiota.</title>
        <authorList>
            <person name="Zou Y."/>
            <person name="Xue W."/>
            <person name="Luo G."/>
        </authorList>
    </citation>
    <scope>NUCLEOTIDE SEQUENCE [LARGE SCALE GENOMIC DNA]</scope>
    <source>
        <strain evidence="13 14">AF22-12AC</strain>
    </source>
</reference>
<evidence type="ECO:0000256" key="5">
    <source>
        <dbReference type="ARBA" id="ARBA00022692"/>
    </source>
</evidence>
<feature type="transmembrane region" description="Helical" evidence="10">
    <location>
        <begin position="30"/>
        <end position="51"/>
    </location>
</feature>
<keyword evidence="13" id="KW-0282">Flagellum</keyword>
<feature type="transmembrane region" description="Helical" evidence="10">
    <location>
        <begin position="450"/>
        <end position="468"/>
    </location>
</feature>
<proteinExistence type="inferred from homology"/>
<dbReference type="InterPro" id="IPR013556">
    <property type="entry name" value="Flag_M-ring_C"/>
</dbReference>
<evidence type="ECO:0000256" key="7">
    <source>
        <dbReference type="ARBA" id="ARBA00023136"/>
    </source>
</evidence>
<evidence type="ECO:0000313" key="14">
    <source>
        <dbReference type="Proteomes" id="UP000266172"/>
    </source>
</evidence>
<keyword evidence="8" id="KW-0975">Bacterial flagellum</keyword>
<evidence type="ECO:0000256" key="9">
    <source>
        <dbReference type="SAM" id="MobiDB-lite"/>
    </source>
</evidence>
<dbReference type="Proteomes" id="UP000266172">
    <property type="component" value="Unassembled WGS sequence"/>
</dbReference>
<dbReference type="InterPro" id="IPR000067">
    <property type="entry name" value="FlgMring_FliF"/>
</dbReference>